<name>A0A8T0UN23_PANVG</name>
<keyword evidence="3" id="KW-1185">Reference proteome</keyword>
<dbReference type="AlphaFoldDB" id="A0A8T0UN23"/>
<dbReference type="Proteomes" id="UP000823388">
    <property type="component" value="Chromosome 3K"/>
</dbReference>
<proteinExistence type="predicted"/>
<accession>A0A8T0UN23</accession>
<feature type="region of interest" description="Disordered" evidence="1">
    <location>
        <begin position="46"/>
        <end position="85"/>
    </location>
</feature>
<dbReference type="EMBL" id="CM029041">
    <property type="protein sequence ID" value="KAG2625501.1"/>
    <property type="molecule type" value="Genomic_DNA"/>
</dbReference>
<organism evidence="2 3">
    <name type="scientific">Panicum virgatum</name>
    <name type="common">Blackwell switchgrass</name>
    <dbReference type="NCBI Taxonomy" id="38727"/>
    <lineage>
        <taxon>Eukaryota</taxon>
        <taxon>Viridiplantae</taxon>
        <taxon>Streptophyta</taxon>
        <taxon>Embryophyta</taxon>
        <taxon>Tracheophyta</taxon>
        <taxon>Spermatophyta</taxon>
        <taxon>Magnoliopsida</taxon>
        <taxon>Liliopsida</taxon>
        <taxon>Poales</taxon>
        <taxon>Poaceae</taxon>
        <taxon>PACMAD clade</taxon>
        <taxon>Panicoideae</taxon>
        <taxon>Panicodae</taxon>
        <taxon>Paniceae</taxon>
        <taxon>Panicinae</taxon>
        <taxon>Panicum</taxon>
        <taxon>Panicum sect. Hiantes</taxon>
    </lineage>
</organism>
<evidence type="ECO:0000313" key="3">
    <source>
        <dbReference type="Proteomes" id="UP000823388"/>
    </source>
</evidence>
<evidence type="ECO:0000313" key="2">
    <source>
        <dbReference type="EMBL" id="KAG2625501.1"/>
    </source>
</evidence>
<gene>
    <name evidence="2" type="ORF">PVAP13_3KG207500</name>
</gene>
<evidence type="ECO:0000256" key="1">
    <source>
        <dbReference type="SAM" id="MobiDB-lite"/>
    </source>
</evidence>
<protein>
    <submittedName>
        <fullName evidence="2">Uncharacterized protein</fullName>
    </submittedName>
</protein>
<reference evidence="2" key="1">
    <citation type="submission" date="2020-05" db="EMBL/GenBank/DDBJ databases">
        <title>WGS assembly of Panicum virgatum.</title>
        <authorList>
            <person name="Lovell J.T."/>
            <person name="Jenkins J."/>
            <person name="Shu S."/>
            <person name="Juenger T.E."/>
            <person name="Schmutz J."/>
        </authorList>
    </citation>
    <scope>NUCLEOTIDE SEQUENCE</scope>
    <source>
        <strain evidence="2">AP13</strain>
    </source>
</reference>
<sequence>MQFGPSNMGRFEFSHPIKRDRSIANLHGPQLLCPLPRPRLRISSCTSPPAVSHTGELATPTPVSRHDSCRRRRSGRTRDAQPHCSMSSCHRIRHHRHGPGLRSTTSLACIHLRLRARKLVAPTLCSSSIPLLPPATERFRQRSQQ</sequence>
<comment type="caution">
    <text evidence="2">The sequence shown here is derived from an EMBL/GenBank/DDBJ whole genome shotgun (WGS) entry which is preliminary data.</text>
</comment>